<evidence type="ECO:0000259" key="9">
    <source>
        <dbReference type="PROSITE" id="PS00794"/>
    </source>
</evidence>
<dbReference type="InterPro" id="IPR035907">
    <property type="entry name" value="Hppk_sf"/>
</dbReference>
<evidence type="ECO:0000313" key="11">
    <source>
        <dbReference type="Proteomes" id="UP000661691"/>
    </source>
</evidence>
<dbReference type="EC" id="2.7.6.3" evidence="3"/>
<feature type="domain" description="7,8-dihydro-6-hydroxymethylpterin-pyrophosphokinase" evidence="9">
    <location>
        <begin position="91"/>
        <end position="102"/>
    </location>
</feature>
<proteinExistence type="predicted"/>
<keyword evidence="4 10" id="KW-0808">Transferase</keyword>
<dbReference type="EMBL" id="JACXAH010000010">
    <property type="protein sequence ID" value="MBD1372439.1"/>
    <property type="molecule type" value="Genomic_DNA"/>
</dbReference>
<reference evidence="10" key="1">
    <citation type="submission" date="2020-09" db="EMBL/GenBank/DDBJ databases">
        <title>A novel bacterium of genus Hazenella, isolated from South China Sea.</title>
        <authorList>
            <person name="Huang H."/>
            <person name="Mo K."/>
            <person name="Hu Y."/>
        </authorList>
    </citation>
    <scope>NUCLEOTIDE SEQUENCE</scope>
    <source>
        <strain evidence="10">IB182357</strain>
    </source>
</reference>
<evidence type="ECO:0000313" key="10">
    <source>
        <dbReference type="EMBL" id="MBD1372439.1"/>
    </source>
</evidence>
<dbReference type="PROSITE" id="PS00794">
    <property type="entry name" value="HPPK"/>
    <property type="match status" value="1"/>
</dbReference>
<dbReference type="PANTHER" id="PTHR43071">
    <property type="entry name" value="2-AMINO-4-HYDROXY-6-HYDROXYMETHYLDIHYDROPTERIDINE PYROPHOSPHOKINASE"/>
    <property type="match status" value="1"/>
</dbReference>
<dbReference type="GO" id="GO:0005524">
    <property type="term" value="F:ATP binding"/>
    <property type="evidence" value="ECO:0007669"/>
    <property type="project" value="UniProtKB-KW"/>
</dbReference>
<dbReference type="PANTHER" id="PTHR43071:SF1">
    <property type="entry name" value="2-AMINO-4-HYDROXY-6-HYDROXYMETHYLDIHYDROPTERIDINE PYROPHOSPHOKINASE"/>
    <property type="match status" value="1"/>
</dbReference>
<evidence type="ECO:0000256" key="1">
    <source>
        <dbReference type="ARBA" id="ARBA00000198"/>
    </source>
</evidence>
<dbReference type="Gene3D" id="3.30.70.560">
    <property type="entry name" value="7,8-Dihydro-6-hydroxymethylpterin-pyrophosphokinase HPPK"/>
    <property type="match status" value="1"/>
</dbReference>
<name>A0A926N652_9BACL</name>
<dbReference type="GO" id="GO:0003848">
    <property type="term" value="F:2-amino-4-hydroxy-6-hydroxymethyldihydropteridine diphosphokinase activity"/>
    <property type="evidence" value="ECO:0007669"/>
    <property type="project" value="UniProtKB-EC"/>
</dbReference>
<evidence type="ECO:0000256" key="6">
    <source>
        <dbReference type="ARBA" id="ARBA00022777"/>
    </source>
</evidence>
<dbReference type="SUPFAM" id="SSF55083">
    <property type="entry name" value="6-hydroxymethyl-7,8-dihydropterin pyrophosphokinase, HPPK"/>
    <property type="match status" value="1"/>
</dbReference>
<dbReference type="Proteomes" id="UP000661691">
    <property type="component" value="Unassembled WGS sequence"/>
</dbReference>
<comment type="pathway">
    <text evidence="2">Cofactor biosynthesis; tetrahydrofolate biosynthesis; 2-amino-4-hydroxy-6-hydroxymethyl-7,8-dihydropteridine diphosphate from 7,8-dihydroneopterin triphosphate: step 4/4.</text>
</comment>
<dbReference type="NCBIfam" id="TIGR01498">
    <property type="entry name" value="folK"/>
    <property type="match status" value="1"/>
</dbReference>
<evidence type="ECO:0000256" key="7">
    <source>
        <dbReference type="ARBA" id="ARBA00022840"/>
    </source>
</evidence>
<dbReference type="RefSeq" id="WP_191140953.1">
    <property type="nucleotide sequence ID" value="NZ_JACXAG020000010.1"/>
</dbReference>
<evidence type="ECO:0000256" key="3">
    <source>
        <dbReference type="ARBA" id="ARBA00013253"/>
    </source>
</evidence>
<evidence type="ECO:0000256" key="5">
    <source>
        <dbReference type="ARBA" id="ARBA00022741"/>
    </source>
</evidence>
<keyword evidence="5" id="KW-0547">Nucleotide-binding</keyword>
<accession>A0A926N652</accession>
<protein>
    <recommendedName>
        <fullName evidence="3">2-amino-4-hydroxy-6-hydroxymethyldihydropteridine diphosphokinase</fullName>
        <ecNumber evidence="3">2.7.6.3</ecNumber>
    </recommendedName>
</protein>
<organism evidence="10 11">
    <name type="scientific">Polycladospora coralii</name>
    <dbReference type="NCBI Taxonomy" id="2771432"/>
    <lineage>
        <taxon>Bacteria</taxon>
        <taxon>Bacillati</taxon>
        <taxon>Bacillota</taxon>
        <taxon>Bacilli</taxon>
        <taxon>Bacillales</taxon>
        <taxon>Thermoactinomycetaceae</taxon>
        <taxon>Polycladospora</taxon>
    </lineage>
</organism>
<dbReference type="Pfam" id="PF01288">
    <property type="entry name" value="HPPK"/>
    <property type="match status" value="1"/>
</dbReference>
<sequence>MSRKVTAYLGLGANLGDPIQQLKQAIKCLHLTNGICVSQISSVYQTSPVGVTDQPDFYNLVVEIQTILTPHTLLDKVLQVEKRLKRIRDVKWGPRTIDIDILLYEKRQITQDDLKIPHPEMSKRAFVLIPLQEIAPDVMIPGLDQSVNQCMATLPPEQTIQKYAEQIALTGVRTQNRKEDFRC</sequence>
<dbReference type="GO" id="GO:0016301">
    <property type="term" value="F:kinase activity"/>
    <property type="evidence" value="ECO:0007669"/>
    <property type="project" value="UniProtKB-KW"/>
</dbReference>
<keyword evidence="8" id="KW-0289">Folate biosynthesis</keyword>
<keyword evidence="7" id="KW-0067">ATP-binding</keyword>
<comment type="caution">
    <text evidence="10">The sequence shown here is derived from an EMBL/GenBank/DDBJ whole genome shotgun (WGS) entry which is preliminary data.</text>
</comment>
<dbReference type="AlphaFoldDB" id="A0A926N652"/>
<comment type="catalytic activity">
    <reaction evidence="1">
        <text>6-hydroxymethyl-7,8-dihydropterin + ATP = (7,8-dihydropterin-6-yl)methyl diphosphate + AMP + H(+)</text>
        <dbReference type="Rhea" id="RHEA:11412"/>
        <dbReference type="ChEBI" id="CHEBI:15378"/>
        <dbReference type="ChEBI" id="CHEBI:30616"/>
        <dbReference type="ChEBI" id="CHEBI:44841"/>
        <dbReference type="ChEBI" id="CHEBI:72950"/>
        <dbReference type="ChEBI" id="CHEBI:456215"/>
        <dbReference type="EC" id="2.7.6.3"/>
    </reaction>
</comment>
<evidence type="ECO:0000256" key="8">
    <source>
        <dbReference type="ARBA" id="ARBA00022909"/>
    </source>
</evidence>
<keyword evidence="6" id="KW-0418">Kinase</keyword>
<dbReference type="CDD" id="cd00483">
    <property type="entry name" value="HPPK"/>
    <property type="match status" value="1"/>
</dbReference>
<dbReference type="InterPro" id="IPR000550">
    <property type="entry name" value="Hppk"/>
</dbReference>
<evidence type="ECO:0000256" key="2">
    <source>
        <dbReference type="ARBA" id="ARBA00005051"/>
    </source>
</evidence>
<evidence type="ECO:0000256" key="4">
    <source>
        <dbReference type="ARBA" id="ARBA00022679"/>
    </source>
</evidence>
<gene>
    <name evidence="10" type="primary">folK</name>
    <name evidence="10" type="ORF">IC620_08715</name>
</gene>
<dbReference type="GO" id="GO:0046656">
    <property type="term" value="P:folic acid biosynthetic process"/>
    <property type="evidence" value="ECO:0007669"/>
    <property type="project" value="UniProtKB-KW"/>
</dbReference>
<keyword evidence="11" id="KW-1185">Reference proteome</keyword>